<dbReference type="Pfam" id="PF08240">
    <property type="entry name" value="ADH_N"/>
    <property type="match status" value="1"/>
</dbReference>
<keyword evidence="2" id="KW-0560">Oxidoreductase</keyword>
<dbReference type="Pfam" id="PF13602">
    <property type="entry name" value="ADH_zinc_N_2"/>
    <property type="match status" value="1"/>
</dbReference>
<keyword evidence="5" id="KW-1185">Reference proteome</keyword>
<dbReference type="InterPro" id="IPR036291">
    <property type="entry name" value="NAD(P)-bd_dom_sf"/>
</dbReference>
<dbReference type="Gene3D" id="3.90.180.10">
    <property type="entry name" value="Medium-chain alcohol dehydrogenases, catalytic domain"/>
    <property type="match status" value="1"/>
</dbReference>
<accession>A0AA37V918</accession>
<evidence type="ECO:0000256" key="1">
    <source>
        <dbReference type="ARBA" id="ARBA00022857"/>
    </source>
</evidence>
<evidence type="ECO:0000256" key="2">
    <source>
        <dbReference type="ARBA" id="ARBA00023002"/>
    </source>
</evidence>
<dbReference type="InterPro" id="IPR014189">
    <property type="entry name" value="Quinone_OxRdtase_PIG3"/>
</dbReference>
<organism evidence="4 5">
    <name type="scientific">Roseisolibacter agri</name>
    <dbReference type="NCBI Taxonomy" id="2014610"/>
    <lineage>
        <taxon>Bacteria</taxon>
        <taxon>Pseudomonadati</taxon>
        <taxon>Gemmatimonadota</taxon>
        <taxon>Gemmatimonadia</taxon>
        <taxon>Gemmatimonadales</taxon>
        <taxon>Gemmatimonadaceae</taxon>
        <taxon>Roseisolibacter</taxon>
    </lineage>
</organism>
<gene>
    <name evidence="4" type="ORF">rosag_04810</name>
</gene>
<dbReference type="InterPro" id="IPR020843">
    <property type="entry name" value="ER"/>
</dbReference>
<dbReference type="GO" id="GO:0070402">
    <property type="term" value="F:NADPH binding"/>
    <property type="evidence" value="ECO:0007669"/>
    <property type="project" value="TreeGrafter"/>
</dbReference>
<evidence type="ECO:0000313" key="5">
    <source>
        <dbReference type="Proteomes" id="UP001161325"/>
    </source>
</evidence>
<reference evidence="4" key="1">
    <citation type="submission" date="2022-08" db="EMBL/GenBank/DDBJ databases">
        <title>Draft genome sequencing of Roseisolibacter agri AW1220.</title>
        <authorList>
            <person name="Tobiishi Y."/>
            <person name="Tonouchi A."/>
        </authorList>
    </citation>
    <scope>NUCLEOTIDE SEQUENCE</scope>
    <source>
        <strain evidence="4">AW1220</strain>
    </source>
</reference>
<dbReference type="InterPro" id="IPR013154">
    <property type="entry name" value="ADH-like_N"/>
</dbReference>
<comment type="caution">
    <text evidence="4">The sequence shown here is derived from an EMBL/GenBank/DDBJ whole genome shotgun (WGS) entry which is preliminary data.</text>
</comment>
<evidence type="ECO:0000259" key="3">
    <source>
        <dbReference type="SMART" id="SM00829"/>
    </source>
</evidence>
<feature type="domain" description="Enoyl reductase (ER)" evidence="3">
    <location>
        <begin position="10"/>
        <end position="334"/>
    </location>
</feature>
<dbReference type="Gene3D" id="3.40.50.720">
    <property type="entry name" value="NAD(P)-binding Rossmann-like Domain"/>
    <property type="match status" value="1"/>
</dbReference>
<dbReference type="GO" id="GO:0016651">
    <property type="term" value="F:oxidoreductase activity, acting on NAD(P)H"/>
    <property type="evidence" value="ECO:0007669"/>
    <property type="project" value="TreeGrafter"/>
</dbReference>
<name>A0AA37V918_9BACT</name>
<keyword evidence="1" id="KW-0521">NADP</keyword>
<dbReference type="SUPFAM" id="SSF50129">
    <property type="entry name" value="GroES-like"/>
    <property type="match status" value="1"/>
</dbReference>
<dbReference type="InterPro" id="IPR011032">
    <property type="entry name" value="GroES-like_sf"/>
</dbReference>
<dbReference type="SUPFAM" id="SSF51735">
    <property type="entry name" value="NAD(P)-binding Rossmann-fold domains"/>
    <property type="match status" value="1"/>
</dbReference>
<protein>
    <submittedName>
        <fullName evidence="4">NAD(P)H quinone oxidoreductase</fullName>
    </submittedName>
</protein>
<dbReference type="NCBIfam" id="TIGR02824">
    <property type="entry name" value="quinone_pig3"/>
    <property type="match status" value="1"/>
</dbReference>
<dbReference type="PANTHER" id="PTHR48106:SF18">
    <property type="entry name" value="QUINONE OXIDOREDUCTASE PIG3"/>
    <property type="match status" value="1"/>
</dbReference>
<dbReference type="CDD" id="cd05276">
    <property type="entry name" value="p53_inducible_oxidoreductase"/>
    <property type="match status" value="1"/>
</dbReference>
<dbReference type="EMBL" id="BRXS01000001">
    <property type="protein sequence ID" value="GLC23968.1"/>
    <property type="molecule type" value="Genomic_DNA"/>
</dbReference>
<dbReference type="PANTHER" id="PTHR48106">
    <property type="entry name" value="QUINONE OXIDOREDUCTASE PIG3-RELATED"/>
    <property type="match status" value="1"/>
</dbReference>
<dbReference type="SMART" id="SM00829">
    <property type="entry name" value="PKS_ER"/>
    <property type="match status" value="1"/>
</dbReference>
<dbReference type="AlphaFoldDB" id="A0AA37V918"/>
<dbReference type="Proteomes" id="UP001161325">
    <property type="component" value="Unassembled WGS sequence"/>
</dbReference>
<proteinExistence type="predicted"/>
<evidence type="ECO:0000313" key="4">
    <source>
        <dbReference type="EMBL" id="GLC23968.1"/>
    </source>
</evidence>
<dbReference type="RefSeq" id="WP_284348414.1">
    <property type="nucleotide sequence ID" value="NZ_BRXS01000001.1"/>
</dbReference>
<sequence>MLAAVITRPGPPDVLELREVPTPVPGTEQLLVRVRASALNRADLHQRRGHYPAPPGAPADVPGLEYAGEVAALGPGAREWREGDRVFGLVGGGGHAEYVVVHERTAVRVPDALDWPAAGAVPEAFVTAHDALRQADARAGDTVLIHAVASGVGLAAVQLARVLGLRALGTARTPAKLGDARAHGMAHGVALTREVVADPPSLAAALSELTHAHGARGAGADVVLDLVGGAYTNASLHAMAPLGRLMLIGLVAGAEGTLDLGRILRGRLTVRGTVMRARALEERIVTMRRFADEVVPLLASGAMRPTIDRIFSLQEIVAAHERLESNETVGKVVLTV</sequence>